<name>A0A1E2VDR1_9GAMM</name>
<keyword evidence="19" id="KW-1185">Reference proteome</keyword>
<evidence type="ECO:0000256" key="3">
    <source>
        <dbReference type="ARBA" id="ARBA00001966"/>
    </source>
</evidence>
<dbReference type="Proteomes" id="UP000094291">
    <property type="component" value="Unassembled WGS sequence"/>
</dbReference>
<accession>A0A1E2VDR1</accession>
<evidence type="ECO:0000256" key="7">
    <source>
        <dbReference type="ARBA" id="ARBA00022691"/>
    </source>
</evidence>
<dbReference type="OrthoDB" id="9770937at2"/>
<evidence type="ECO:0000256" key="8">
    <source>
        <dbReference type="ARBA" id="ARBA00022723"/>
    </source>
</evidence>
<reference evidence="18 19" key="1">
    <citation type="submission" date="2016-08" db="EMBL/GenBank/DDBJ databases">
        <authorList>
            <person name="Seilhamer J.J."/>
        </authorList>
    </citation>
    <scope>NUCLEOTIDE SEQUENCE [LARGE SCALE GENOMIC DNA]</scope>
    <source>
        <strain evidence="18 19">PH27A</strain>
    </source>
</reference>
<dbReference type="InterPro" id="IPR022462">
    <property type="entry name" value="EpmB"/>
</dbReference>
<feature type="binding site" evidence="14">
    <location>
        <position position="147"/>
    </location>
    <ligand>
        <name>[4Fe-4S] cluster</name>
        <dbReference type="ChEBI" id="CHEBI:49883"/>
        <note>4Fe-4S-S-AdoMet</note>
    </ligand>
</feature>
<feature type="domain" description="Radical SAM core" evidence="17">
    <location>
        <begin position="125"/>
        <end position="349"/>
    </location>
</feature>
<evidence type="ECO:0000256" key="13">
    <source>
        <dbReference type="ARBA" id="ARBA00030756"/>
    </source>
</evidence>
<feature type="binding site" evidence="14">
    <location>
        <position position="140"/>
    </location>
    <ligand>
        <name>[4Fe-4S] cluster</name>
        <dbReference type="ChEBI" id="CHEBI:49883"/>
        <note>4Fe-4S-S-AdoMet</note>
    </ligand>
</feature>
<proteinExistence type="inferred from homology"/>
<comment type="caution">
    <text evidence="18">The sequence shown here is derived from an EMBL/GenBank/DDBJ whole genome shotgun (WGS) entry which is preliminary data.</text>
</comment>
<dbReference type="PIRSF" id="PIRSF004911">
    <property type="entry name" value="DUF160"/>
    <property type="match status" value="1"/>
</dbReference>
<evidence type="ECO:0000313" key="19">
    <source>
        <dbReference type="Proteomes" id="UP000094291"/>
    </source>
</evidence>
<evidence type="ECO:0000256" key="15">
    <source>
        <dbReference type="PIRSR" id="PIRSR603739-50"/>
    </source>
</evidence>
<feature type="modified residue" description="N6-(pyridoxal phosphate)lysine" evidence="15">
    <location>
        <position position="352"/>
    </location>
</feature>
<feature type="region of interest" description="Disordered" evidence="16">
    <location>
        <begin position="1"/>
        <end position="28"/>
    </location>
</feature>
<keyword evidence="12" id="KW-0413">Isomerase</keyword>
<dbReference type="SFLD" id="SFLDS00029">
    <property type="entry name" value="Radical_SAM"/>
    <property type="match status" value="1"/>
</dbReference>
<evidence type="ECO:0000259" key="17">
    <source>
        <dbReference type="PROSITE" id="PS51918"/>
    </source>
</evidence>
<evidence type="ECO:0000256" key="6">
    <source>
        <dbReference type="ARBA" id="ARBA00022485"/>
    </source>
</evidence>
<dbReference type="Gene3D" id="3.20.20.70">
    <property type="entry name" value="Aldolase class I"/>
    <property type="match status" value="1"/>
</dbReference>
<comment type="cofactor">
    <cofactor evidence="3">
        <name>[4Fe-4S] cluster</name>
        <dbReference type="ChEBI" id="CHEBI:49883"/>
    </cofactor>
</comment>
<dbReference type="AlphaFoldDB" id="A0A1E2VDR1"/>
<comment type="cofactor">
    <cofactor evidence="2 15">
        <name>pyridoxal 5'-phosphate</name>
        <dbReference type="ChEBI" id="CHEBI:597326"/>
    </cofactor>
</comment>
<dbReference type="PROSITE" id="PS51918">
    <property type="entry name" value="RADICAL_SAM"/>
    <property type="match status" value="1"/>
</dbReference>
<evidence type="ECO:0000256" key="14">
    <source>
        <dbReference type="PIRSR" id="PIRSR004911-1"/>
    </source>
</evidence>
<dbReference type="GO" id="GO:0046872">
    <property type="term" value="F:metal ion binding"/>
    <property type="evidence" value="ECO:0007669"/>
    <property type="project" value="UniProtKB-KW"/>
</dbReference>
<evidence type="ECO:0000313" key="18">
    <source>
        <dbReference type="EMBL" id="ODC05117.1"/>
    </source>
</evidence>
<feature type="region of interest" description="Disordered" evidence="16">
    <location>
        <begin position="345"/>
        <end position="364"/>
    </location>
</feature>
<comment type="similarity">
    <text evidence="4">Belongs to the radical SAM superfamily. KamA family.</text>
</comment>
<dbReference type="SFLD" id="SFLDF00314">
    <property type="entry name" value="L-lysine_2_3-aminomutase_(yjeK"/>
    <property type="match status" value="1"/>
</dbReference>
<dbReference type="EMBL" id="MDTQ01000001">
    <property type="protein sequence ID" value="ODC05117.1"/>
    <property type="molecule type" value="Genomic_DNA"/>
</dbReference>
<evidence type="ECO:0000256" key="2">
    <source>
        <dbReference type="ARBA" id="ARBA00001933"/>
    </source>
</evidence>
<dbReference type="RefSeq" id="WP_069000138.1">
    <property type="nucleotide sequence ID" value="NZ_MDTQ01000001.1"/>
</dbReference>
<protein>
    <recommendedName>
        <fullName evidence="5">L-lysine 2,3-aminomutase</fullName>
    </recommendedName>
    <alternativeName>
        <fullName evidence="13">EF-P post-translational modification enzyme B</fullName>
    </alternativeName>
</protein>
<evidence type="ECO:0000256" key="5">
    <source>
        <dbReference type="ARBA" id="ARBA00022363"/>
    </source>
</evidence>
<dbReference type="PANTHER" id="PTHR30538">
    <property type="entry name" value="LYSINE 2,3-AMINOMUTASE-RELATED"/>
    <property type="match status" value="1"/>
</dbReference>
<dbReference type="Pfam" id="PF04055">
    <property type="entry name" value="Radical_SAM"/>
    <property type="match status" value="1"/>
</dbReference>
<dbReference type="SFLD" id="SFLDG01070">
    <property type="entry name" value="PLP-dependent"/>
    <property type="match status" value="1"/>
</dbReference>
<keyword evidence="9 15" id="KW-0663">Pyridoxal phosphate</keyword>
<dbReference type="InterPro" id="IPR058240">
    <property type="entry name" value="rSAM_sf"/>
</dbReference>
<comment type="catalytic activity">
    <reaction evidence="1">
        <text>L-lysine = D-beta-lysine</text>
        <dbReference type="Rhea" id="RHEA:44148"/>
        <dbReference type="ChEBI" id="CHEBI:32551"/>
        <dbReference type="ChEBI" id="CHEBI:84138"/>
    </reaction>
</comment>
<keyword evidence="8 14" id="KW-0479">Metal-binding</keyword>
<evidence type="ECO:0000256" key="4">
    <source>
        <dbReference type="ARBA" id="ARBA00008703"/>
    </source>
</evidence>
<dbReference type="PANTHER" id="PTHR30538:SF1">
    <property type="entry name" value="L-LYSINE 2,3-AMINOMUTASE"/>
    <property type="match status" value="1"/>
</dbReference>
<keyword evidence="10" id="KW-0408">Iron</keyword>
<evidence type="ECO:0000256" key="9">
    <source>
        <dbReference type="ARBA" id="ARBA00022898"/>
    </source>
</evidence>
<dbReference type="NCBIfam" id="TIGR00238">
    <property type="entry name" value="KamA family radical SAM protein"/>
    <property type="match status" value="1"/>
</dbReference>
<dbReference type="InterPro" id="IPR003739">
    <property type="entry name" value="Lys_aminomutase/Glu_NH3_mut"/>
</dbReference>
<dbReference type="GO" id="GO:0016853">
    <property type="term" value="F:isomerase activity"/>
    <property type="evidence" value="ECO:0007669"/>
    <property type="project" value="UniProtKB-KW"/>
</dbReference>
<evidence type="ECO:0000256" key="16">
    <source>
        <dbReference type="SAM" id="MobiDB-lite"/>
    </source>
</evidence>
<dbReference type="CDD" id="cd01335">
    <property type="entry name" value="Radical_SAM"/>
    <property type="match status" value="1"/>
</dbReference>
<dbReference type="STRING" id="197479.BFW38_01690"/>
<keyword evidence="11 14" id="KW-0411">Iron-sulfur</keyword>
<evidence type="ECO:0000256" key="10">
    <source>
        <dbReference type="ARBA" id="ARBA00023004"/>
    </source>
</evidence>
<dbReference type="SUPFAM" id="SSF102114">
    <property type="entry name" value="Radical SAM enzymes"/>
    <property type="match status" value="1"/>
</dbReference>
<gene>
    <name evidence="18" type="ORF">BFW38_01690</name>
</gene>
<dbReference type="NCBIfam" id="TIGR03821">
    <property type="entry name" value="EFP_modif_epmB"/>
    <property type="match status" value="1"/>
</dbReference>
<evidence type="ECO:0000256" key="1">
    <source>
        <dbReference type="ARBA" id="ARBA00001352"/>
    </source>
</evidence>
<evidence type="ECO:0000256" key="12">
    <source>
        <dbReference type="ARBA" id="ARBA00023235"/>
    </source>
</evidence>
<keyword evidence="7" id="KW-0949">S-adenosyl-L-methionine</keyword>
<dbReference type="InterPro" id="IPR013785">
    <property type="entry name" value="Aldolase_TIM"/>
</dbReference>
<organism evidence="18 19">
    <name type="scientific">Terasakiispira papahanaumokuakeensis</name>
    <dbReference type="NCBI Taxonomy" id="197479"/>
    <lineage>
        <taxon>Bacteria</taxon>
        <taxon>Pseudomonadati</taxon>
        <taxon>Pseudomonadota</taxon>
        <taxon>Gammaproteobacteria</taxon>
        <taxon>Oceanospirillales</taxon>
        <taxon>Terasakiispira</taxon>
    </lineage>
</organism>
<dbReference type="GO" id="GO:0051539">
    <property type="term" value="F:4 iron, 4 sulfur cluster binding"/>
    <property type="evidence" value="ECO:0007669"/>
    <property type="project" value="UniProtKB-KW"/>
</dbReference>
<evidence type="ECO:0000256" key="11">
    <source>
        <dbReference type="ARBA" id="ARBA00023014"/>
    </source>
</evidence>
<sequence>MIAKTLPLVQLSPANPPSHAEGPADCSEHSAVKRDWQTQLRQAIRDPHQLCQRLGLDAKALGVEQGHRLFSTLVPEALLSRIRPGQPGDPILRQILPVAEENDEVLGFVEDPLLEQTANPLPGLVHKYRSRVLLIGAGACAVNCRYCFRRHFPYADNRLSREHITQVMAYLNAHPDVNEVILSGGDPLATPDQRLLGLIEQLTGGSHLKRLRIHSRLPVVIPDRVTDALCDGLAATALQAVMVLHINHPQEIDDAVIEACRRLRQAGVTLLNQTVLLKGINDQADVLAELSEQLFAAGIMPYYLHAFDPVAGAAHFAVPDTRMQQLYGELLAILPGFLVPRPVREVPDRPGKTPMAPPEAWALS</sequence>
<feature type="binding site" evidence="14">
    <location>
        <position position="144"/>
    </location>
    <ligand>
        <name>[4Fe-4S] cluster</name>
        <dbReference type="ChEBI" id="CHEBI:49883"/>
        <note>4Fe-4S-S-AdoMet</note>
    </ligand>
</feature>
<keyword evidence="6 14" id="KW-0004">4Fe-4S</keyword>
<dbReference type="InterPro" id="IPR007197">
    <property type="entry name" value="rSAM"/>
</dbReference>